<keyword evidence="3" id="KW-0732">Signal</keyword>
<dbReference type="Gene3D" id="1.20.5.110">
    <property type="match status" value="1"/>
</dbReference>
<proteinExistence type="predicted"/>
<reference evidence="4 5" key="1">
    <citation type="journal article" date="2018" name="Sci. Rep.">
        <title>Raphidocelis subcapitata (=Pseudokirchneriella subcapitata) provides an insight into genome evolution and environmental adaptations in the Sphaeropleales.</title>
        <authorList>
            <person name="Suzuki S."/>
            <person name="Yamaguchi H."/>
            <person name="Nakajima N."/>
            <person name="Kawachi M."/>
        </authorList>
    </citation>
    <scope>NUCLEOTIDE SEQUENCE [LARGE SCALE GENOMIC DNA]</scope>
    <source>
        <strain evidence="4 5">NIES-35</strain>
    </source>
</reference>
<evidence type="ECO:0000256" key="2">
    <source>
        <dbReference type="SAM" id="Phobius"/>
    </source>
</evidence>
<comment type="caution">
    <text evidence="4">The sequence shown here is derived from an EMBL/GenBank/DDBJ whole genome shotgun (WGS) entry which is preliminary data.</text>
</comment>
<evidence type="ECO:0000256" key="3">
    <source>
        <dbReference type="SAM" id="SignalP"/>
    </source>
</evidence>
<dbReference type="OrthoDB" id="550521at2759"/>
<keyword evidence="2" id="KW-0472">Membrane</keyword>
<feature type="region of interest" description="Disordered" evidence="1">
    <location>
        <begin position="216"/>
        <end position="242"/>
    </location>
</feature>
<accession>A0A2V0NJN3</accession>
<evidence type="ECO:0000313" key="5">
    <source>
        <dbReference type="Proteomes" id="UP000247498"/>
    </source>
</evidence>
<dbReference type="InParanoid" id="A0A2V0NJN3"/>
<feature type="transmembrane region" description="Helical" evidence="2">
    <location>
        <begin position="50"/>
        <end position="72"/>
    </location>
</feature>
<keyword evidence="2" id="KW-0812">Transmembrane</keyword>
<feature type="transmembrane region" description="Helical" evidence="2">
    <location>
        <begin position="92"/>
        <end position="115"/>
    </location>
</feature>
<feature type="signal peptide" evidence="3">
    <location>
        <begin position="1"/>
        <end position="21"/>
    </location>
</feature>
<gene>
    <name evidence="4" type="ORF">Rsub_00152</name>
</gene>
<evidence type="ECO:0008006" key="6">
    <source>
        <dbReference type="Google" id="ProtNLM"/>
    </source>
</evidence>
<protein>
    <recommendedName>
        <fullName evidence="6">Endoplasmic reticulum transmembrane protein</fullName>
    </recommendedName>
</protein>
<evidence type="ECO:0000256" key="1">
    <source>
        <dbReference type="SAM" id="MobiDB-lite"/>
    </source>
</evidence>
<dbReference type="EMBL" id="BDRX01000001">
    <property type="protein sequence ID" value="GBF87441.1"/>
    <property type="molecule type" value="Genomic_DNA"/>
</dbReference>
<sequence length="242" mass="24728">MDLAVTLPLAVLLALQCLVSAGLLLPRAASKHVAGLLAGLNASTGARSALLTVAGAVAAMTLSACVQLVGVVDTLKGQQFGDRALALTVEQLRALLVVAMGTSNLVLLFLCRALAAEQIAGDRAKLNLDVLQRQAKGLQAEYARATGAAASGAAPGGDEAARLRGRVDALIREKGALQETVDEALAAKKGALAQVEAISAQSKGLEREYDRLLSEHDALRRDHAQATGGRLPAGGGGSKKAE</sequence>
<feature type="compositionally biased region" description="Gly residues" evidence="1">
    <location>
        <begin position="231"/>
        <end position="242"/>
    </location>
</feature>
<evidence type="ECO:0000313" key="4">
    <source>
        <dbReference type="EMBL" id="GBF87441.1"/>
    </source>
</evidence>
<organism evidence="4 5">
    <name type="scientific">Raphidocelis subcapitata</name>
    <dbReference type="NCBI Taxonomy" id="307507"/>
    <lineage>
        <taxon>Eukaryota</taxon>
        <taxon>Viridiplantae</taxon>
        <taxon>Chlorophyta</taxon>
        <taxon>core chlorophytes</taxon>
        <taxon>Chlorophyceae</taxon>
        <taxon>CS clade</taxon>
        <taxon>Sphaeropleales</taxon>
        <taxon>Selenastraceae</taxon>
        <taxon>Raphidocelis</taxon>
    </lineage>
</organism>
<name>A0A2V0NJN3_9CHLO</name>
<dbReference type="STRING" id="307507.A0A2V0NJN3"/>
<keyword evidence="5" id="KW-1185">Reference proteome</keyword>
<dbReference type="Proteomes" id="UP000247498">
    <property type="component" value="Unassembled WGS sequence"/>
</dbReference>
<dbReference type="AlphaFoldDB" id="A0A2V0NJN3"/>
<feature type="chain" id="PRO_5015911401" description="Endoplasmic reticulum transmembrane protein" evidence="3">
    <location>
        <begin position="22"/>
        <end position="242"/>
    </location>
</feature>
<keyword evidence="2" id="KW-1133">Transmembrane helix</keyword>